<evidence type="ECO:0000313" key="1">
    <source>
        <dbReference type="EMBL" id="VDO53305.1"/>
    </source>
</evidence>
<reference evidence="1 2" key="2">
    <citation type="submission" date="2018-11" db="EMBL/GenBank/DDBJ databases">
        <authorList>
            <consortium name="Pathogen Informatics"/>
        </authorList>
    </citation>
    <scope>NUCLEOTIDE SEQUENCE [LARGE SCALE GENOMIC DNA]</scope>
</reference>
<proteinExistence type="predicted"/>
<keyword evidence="2" id="KW-1185">Reference proteome</keyword>
<dbReference type="AlphaFoldDB" id="A0A183HKD5"/>
<organism evidence="3">
    <name type="scientific">Onchocerca flexuosa</name>
    <dbReference type="NCBI Taxonomy" id="387005"/>
    <lineage>
        <taxon>Eukaryota</taxon>
        <taxon>Metazoa</taxon>
        <taxon>Ecdysozoa</taxon>
        <taxon>Nematoda</taxon>
        <taxon>Chromadorea</taxon>
        <taxon>Rhabditida</taxon>
        <taxon>Spirurina</taxon>
        <taxon>Spiruromorpha</taxon>
        <taxon>Filarioidea</taxon>
        <taxon>Onchocercidae</taxon>
        <taxon>Onchocerca</taxon>
    </lineage>
</organism>
<sequence>MENEKFFQRLMNGKVIDSSNLVKTDPGDSNRLKENDAAMEKIRFS</sequence>
<accession>A0A183HKD5</accession>
<dbReference type="WBParaSite" id="OFLC_0000794601-mRNA-1">
    <property type="protein sequence ID" value="OFLC_0000794601-mRNA-1"/>
    <property type="gene ID" value="OFLC_0000794601"/>
</dbReference>
<name>A0A183HKD5_9BILA</name>
<dbReference type="EMBL" id="UZAJ01008647">
    <property type="protein sequence ID" value="VDO53305.1"/>
    <property type="molecule type" value="Genomic_DNA"/>
</dbReference>
<evidence type="ECO:0000313" key="2">
    <source>
        <dbReference type="Proteomes" id="UP000267606"/>
    </source>
</evidence>
<reference evidence="3" key="1">
    <citation type="submission" date="2016-06" db="UniProtKB">
        <authorList>
            <consortium name="WormBaseParasite"/>
        </authorList>
    </citation>
    <scope>IDENTIFICATION</scope>
</reference>
<dbReference type="Proteomes" id="UP000267606">
    <property type="component" value="Unassembled WGS sequence"/>
</dbReference>
<protein>
    <submittedName>
        <fullName evidence="3">Doublecortin domain-containing protein</fullName>
    </submittedName>
</protein>
<gene>
    <name evidence="1" type="ORF">OFLC_LOCUS7948</name>
</gene>
<evidence type="ECO:0000313" key="3">
    <source>
        <dbReference type="WBParaSite" id="OFLC_0000794601-mRNA-1"/>
    </source>
</evidence>